<organism evidence="2 3">
    <name type="scientific">Armadillidium nasatum</name>
    <dbReference type="NCBI Taxonomy" id="96803"/>
    <lineage>
        <taxon>Eukaryota</taxon>
        <taxon>Metazoa</taxon>
        <taxon>Ecdysozoa</taxon>
        <taxon>Arthropoda</taxon>
        <taxon>Crustacea</taxon>
        <taxon>Multicrustacea</taxon>
        <taxon>Malacostraca</taxon>
        <taxon>Eumalacostraca</taxon>
        <taxon>Peracarida</taxon>
        <taxon>Isopoda</taxon>
        <taxon>Oniscidea</taxon>
        <taxon>Crinocheta</taxon>
        <taxon>Armadillidiidae</taxon>
        <taxon>Armadillidium</taxon>
    </lineage>
</organism>
<dbReference type="AlphaFoldDB" id="A0A5N5TFC3"/>
<dbReference type="EMBL" id="SEYY01001272">
    <property type="protein sequence ID" value="KAB7505376.1"/>
    <property type="molecule type" value="Genomic_DNA"/>
</dbReference>
<reference evidence="2 3" key="1">
    <citation type="journal article" date="2019" name="PLoS Biol.">
        <title>Sex chromosomes control vertical transmission of feminizing Wolbachia symbionts in an isopod.</title>
        <authorList>
            <person name="Becking T."/>
            <person name="Chebbi M.A."/>
            <person name="Giraud I."/>
            <person name="Moumen B."/>
            <person name="Laverre T."/>
            <person name="Caubet Y."/>
            <person name="Peccoud J."/>
            <person name="Gilbert C."/>
            <person name="Cordaux R."/>
        </authorList>
    </citation>
    <scope>NUCLEOTIDE SEQUENCE [LARGE SCALE GENOMIC DNA]</scope>
    <source>
        <strain evidence="2">ANa2</strain>
        <tissue evidence="2">Whole body excluding digestive tract and cuticle</tissue>
    </source>
</reference>
<name>A0A5N5TFC3_9CRUS</name>
<dbReference type="Proteomes" id="UP000326759">
    <property type="component" value="Unassembled WGS sequence"/>
</dbReference>
<proteinExistence type="predicted"/>
<evidence type="ECO:0000313" key="3">
    <source>
        <dbReference type="Proteomes" id="UP000326759"/>
    </source>
</evidence>
<protein>
    <recommendedName>
        <fullName evidence="1">C2H2-type domain-containing protein</fullName>
    </recommendedName>
</protein>
<comment type="caution">
    <text evidence="2">The sequence shown here is derived from an EMBL/GenBank/DDBJ whole genome shotgun (WGS) entry which is preliminary data.</text>
</comment>
<accession>A0A5N5TFC3</accession>
<dbReference type="InterPro" id="IPR013087">
    <property type="entry name" value="Znf_C2H2_type"/>
</dbReference>
<keyword evidence="3" id="KW-1185">Reference proteome</keyword>
<feature type="domain" description="C2H2-type" evidence="1">
    <location>
        <begin position="129"/>
        <end position="150"/>
    </location>
</feature>
<evidence type="ECO:0000313" key="2">
    <source>
        <dbReference type="EMBL" id="KAB7505376.1"/>
    </source>
</evidence>
<gene>
    <name evidence="2" type="ORF">Anas_10492</name>
</gene>
<dbReference type="PROSITE" id="PS00028">
    <property type="entry name" value="ZINC_FINGER_C2H2_1"/>
    <property type="match status" value="1"/>
</dbReference>
<sequence length="205" mass="23732">MVLVYLLCETELYLEYSIGTLVSIPTVRVVNSLFANICIMEGFTEDAFKCGICNEEKFSIDEYVGHMLEKEECTMVLETSKYLQGMVLPSSNAISLNEVSYSYHLNMKSKMPSFALEMEVSKGVTRWKCRVCPLTFSREAAVINHYKLSHVSIFLNTKVKYEICKHIKQYLKTSHNILLKKFCRILKGLKTLKFYVIRLLSYSKR</sequence>
<evidence type="ECO:0000259" key="1">
    <source>
        <dbReference type="PROSITE" id="PS00028"/>
    </source>
</evidence>